<sequence>MAKTFMLVPAIIIFLFLFLITTKEVDNNPTIVPTTTKCESHKDCMKSYFTTREDIFICKDGFCLFLSPLKVQKLHT</sequence>
<protein>
    <submittedName>
        <fullName evidence="1">Uncharacterized protein</fullName>
    </submittedName>
</protein>
<keyword evidence="2" id="KW-1185">Reference proteome</keyword>
<organism evidence="1 2">
    <name type="scientific">Trifolium pratense</name>
    <name type="common">Red clover</name>
    <dbReference type="NCBI Taxonomy" id="57577"/>
    <lineage>
        <taxon>Eukaryota</taxon>
        <taxon>Viridiplantae</taxon>
        <taxon>Streptophyta</taxon>
        <taxon>Embryophyta</taxon>
        <taxon>Tracheophyta</taxon>
        <taxon>Spermatophyta</taxon>
        <taxon>Magnoliopsida</taxon>
        <taxon>eudicotyledons</taxon>
        <taxon>Gunneridae</taxon>
        <taxon>Pentapetalae</taxon>
        <taxon>rosids</taxon>
        <taxon>fabids</taxon>
        <taxon>Fabales</taxon>
        <taxon>Fabaceae</taxon>
        <taxon>Papilionoideae</taxon>
        <taxon>50 kb inversion clade</taxon>
        <taxon>NPAAA clade</taxon>
        <taxon>Hologalegina</taxon>
        <taxon>IRL clade</taxon>
        <taxon>Trifolieae</taxon>
        <taxon>Trifolium</taxon>
    </lineage>
</organism>
<dbReference type="EMBL" id="CASHSV030000513">
    <property type="protein sequence ID" value="CAJ2666312.1"/>
    <property type="molecule type" value="Genomic_DNA"/>
</dbReference>
<comment type="caution">
    <text evidence="1">The sequence shown here is derived from an EMBL/GenBank/DDBJ whole genome shotgun (WGS) entry which is preliminary data.</text>
</comment>
<evidence type="ECO:0000313" key="2">
    <source>
        <dbReference type="Proteomes" id="UP001177021"/>
    </source>
</evidence>
<gene>
    <name evidence="1" type="ORF">MILVUS5_LOCUS31123</name>
</gene>
<proteinExistence type="predicted"/>
<reference evidence="1" key="1">
    <citation type="submission" date="2023-10" db="EMBL/GenBank/DDBJ databases">
        <authorList>
            <person name="Rodriguez Cubillos JULIANA M."/>
            <person name="De Vega J."/>
        </authorList>
    </citation>
    <scope>NUCLEOTIDE SEQUENCE</scope>
</reference>
<evidence type="ECO:0000313" key="1">
    <source>
        <dbReference type="EMBL" id="CAJ2666312.1"/>
    </source>
</evidence>
<dbReference type="Proteomes" id="UP001177021">
    <property type="component" value="Unassembled WGS sequence"/>
</dbReference>
<name>A0ACB0LCQ3_TRIPR</name>
<accession>A0ACB0LCQ3</accession>